<dbReference type="Proteomes" id="UP000663845">
    <property type="component" value="Unassembled WGS sequence"/>
</dbReference>
<evidence type="ECO:0000313" key="3">
    <source>
        <dbReference type="EMBL" id="CAF1468720.1"/>
    </source>
</evidence>
<organism evidence="2 5">
    <name type="scientific">Adineta steineri</name>
    <dbReference type="NCBI Taxonomy" id="433720"/>
    <lineage>
        <taxon>Eukaryota</taxon>
        <taxon>Metazoa</taxon>
        <taxon>Spiralia</taxon>
        <taxon>Gnathifera</taxon>
        <taxon>Rotifera</taxon>
        <taxon>Eurotatoria</taxon>
        <taxon>Bdelloidea</taxon>
        <taxon>Adinetida</taxon>
        <taxon>Adinetidae</taxon>
        <taxon>Adineta</taxon>
    </lineage>
</organism>
<proteinExistence type="predicted"/>
<dbReference type="AlphaFoldDB" id="A0A815L3W5"/>
<dbReference type="EMBL" id="CAJNON010001519">
    <property type="protein sequence ID" value="CAF1468720.1"/>
    <property type="molecule type" value="Genomic_DNA"/>
</dbReference>
<dbReference type="Proteomes" id="UP000663860">
    <property type="component" value="Unassembled WGS sequence"/>
</dbReference>
<evidence type="ECO:0000313" key="1">
    <source>
        <dbReference type="EMBL" id="CAF1190022.1"/>
    </source>
</evidence>
<sequence length="81" mass="9407">MVSLFSESVLDQLADKILIPIDFDDYLRVFDDNEVEEEYKKSRVVAENVFETLLLKNVFITDKVPSTTDIILTGIVYIKYK</sequence>
<comment type="caution">
    <text evidence="2">The sequence shown here is derived from an EMBL/GenBank/DDBJ whole genome shotgun (WGS) entry which is preliminary data.</text>
</comment>
<dbReference type="Proteomes" id="UP000663844">
    <property type="component" value="Unassembled WGS sequence"/>
</dbReference>
<dbReference type="OrthoDB" id="10411878at2759"/>
<accession>A0A815L3W5</accession>
<protein>
    <submittedName>
        <fullName evidence="2">Uncharacterized protein</fullName>
    </submittedName>
</protein>
<dbReference type="EMBL" id="CAJOAZ010001097">
    <property type="protein sequence ID" value="CAF3764009.1"/>
    <property type="molecule type" value="Genomic_DNA"/>
</dbReference>
<evidence type="ECO:0000313" key="5">
    <source>
        <dbReference type="Proteomes" id="UP000663860"/>
    </source>
</evidence>
<gene>
    <name evidence="2" type="ORF">IZO911_LOCUS39393</name>
    <name evidence="1" type="ORF">JYZ213_LOCUS26285</name>
    <name evidence="4" type="ORF">OXD698_LOCUS16190</name>
    <name evidence="3" type="ORF">VCS650_LOCUS40483</name>
</gene>
<evidence type="ECO:0000313" key="2">
    <source>
        <dbReference type="EMBL" id="CAF1399214.1"/>
    </source>
</evidence>
<dbReference type="EMBL" id="CAJNOE010001194">
    <property type="protein sequence ID" value="CAF1399214.1"/>
    <property type="molecule type" value="Genomic_DNA"/>
</dbReference>
<evidence type="ECO:0000313" key="4">
    <source>
        <dbReference type="EMBL" id="CAF3764009.1"/>
    </source>
</evidence>
<reference evidence="2" key="1">
    <citation type="submission" date="2021-02" db="EMBL/GenBank/DDBJ databases">
        <authorList>
            <person name="Nowell W R."/>
        </authorList>
    </citation>
    <scope>NUCLEOTIDE SEQUENCE</scope>
</reference>
<name>A0A815L3W5_9BILA</name>
<dbReference type="Proteomes" id="UP000663891">
    <property type="component" value="Unassembled WGS sequence"/>
</dbReference>
<dbReference type="EMBL" id="CAJNOG010000348">
    <property type="protein sequence ID" value="CAF1190022.1"/>
    <property type="molecule type" value="Genomic_DNA"/>
</dbReference>